<feature type="transmembrane region" description="Helical" evidence="1">
    <location>
        <begin position="21"/>
        <end position="42"/>
    </location>
</feature>
<accession>A0ABU5G7W5</accession>
<feature type="transmembrane region" description="Helical" evidence="1">
    <location>
        <begin position="123"/>
        <end position="143"/>
    </location>
</feature>
<dbReference type="RefSeq" id="WP_320755381.1">
    <property type="nucleotide sequence ID" value="NZ_JAWNGA010000011.1"/>
</dbReference>
<comment type="caution">
    <text evidence="2">The sequence shown here is derived from an EMBL/GenBank/DDBJ whole genome shotgun (WGS) entry which is preliminary data.</text>
</comment>
<organism evidence="2 3">
    <name type="scientific">Actinotignum urinale</name>
    <dbReference type="NCBI Taxonomy" id="190146"/>
    <lineage>
        <taxon>Bacteria</taxon>
        <taxon>Bacillati</taxon>
        <taxon>Actinomycetota</taxon>
        <taxon>Actinomycetes</taxon>
        <taxon>Actinomycetales</taxon>
        <taxon>Actinomycetaceae</taxon>
        <taxon>Actinotignum</taxon>
    </lineage>
</organism>
<evidence type="ECO:0000256" key="1">
    <source>
        <dbReference type="SAM" id="Phobius"/>
    </source>
</evidence>
<evidence type="ECO:0000313" key="2">
    <source>
        <dbReference type="EMBL" id="MDY5133425.1"/>
    </source>
</evidence>
<reference evidence="2 3" key="1">
    <citation type="submission" date="2023-10" db="EMBL/GenBank/DDBJ databases">
        <title>Whole Genome based description of the genera Actinobaculum and Actinotignum reveals a complex phylogenetic relationship within the species included in the genus Actinotignum.</title>
        <authorList>
            <person name="Jensen C.S."/>
            <person name="Dargis R."/>
            <person name="Kemp M."/>
            <person name="Christensen J.J."/>
        </authorList>
    </citation>
    <scope>NUCLEOTIDE SEQUENCE [LARGE SCALE GENOMIC DNA]</scope>
    <source>
        <strain evidence="2 3">SLA_B974</strain>
    </source>
</reference>
<keyword evidence="3" id="KW-1185">Reference proteome</keyword>
<keyword evidence="1" id="KW-0812">Transmembrane</keyword>
<dbReference type="Proteomes" id="UP001275049">
    <property type="component" value="Unassembled WGS sequence"/>
</dbReference>
<keyword evidence="1" id="KW-0472">Membrane</keyword>
<protein>
    <submittedName>
        <fullName evidence="2">Uncharacterized protein</fullName>
    </submittedName>
</protein>
<feature type="transmembrane region" description="Helical" evidence="1">
    <location>
        <begin position="98"/>
        <end position="117"/>
    </location>
</feature>
<evidence type="ECO:0000313" key="3">
    <source>
        <dbReference type="Proteomes" id="UP001275049"/>
    </source>
</evidence>
<sequence>MSKESDTQAKWGYVRGTKVSALKVASMIGPVIAVGLGAVRVFTNPPGPYKWVAVLIYAACLCAPAIGFVWVIIVDRTTLPGATKHPEQTVETHWHKQAATNAFLATVCACGIGVLFSDGVISKVLAGVLVFEFVSYSIAYLWAKTR</sequence>
<feature type="transmembrane region" description="Helical" evidence="1">
    <location>
        <begin position="54"/>
        <end position="74"/>
    </location>
</feature>
<keyword evidence="1" id="KW-1133">Transmembrane helix</keyword>
<name>A0ABU5G7W5_9ACTO</name>
<gene>
    <name evidence="2" type="ORF">R6G86_06705</name>
</gene>
<dbReference type="EMBL" id="JAWNGA010000011">
    <property type="protein sequence ID" value="MDY5133425.1"/>
    <property type="molecule type" value="Genomic_DNA"/>
</dbReference>
<proteinExistence type="predicted"/>